<keyword evidence="1" id="KW-0472">Membrane</keyword>
<dbReference type="AlphaFoldDB" id="G5LVL1"/>
<proteinExistence type="predicted"/>
<sequence length="43" mass="4848">MSVTVITLISRVITMSAAIAISRIRQHRRNAQGKRNQRRQDGG</sequence>
<accession>G5LVL1</accession>
<keyword evidence="1" id="KW-1133">Transmembrane helix</keyword>
<reference evidence="2 3" key="1">
    <citation type="journal article" date="2011" name="BMC Genomics">
        <title>Genome sequencing reveals diversification of virulence factor content and possible host adaptation in distinct subpopulations of Salmonella enterica.</title>
        <authorList>
            <person name="den Bakker H.C."/>
            <person name="Moreno Switt A.I."/>
            <person name="Govoni G."/>
            <person name="Cummings C.A."/>
            <person name="Ranieri M.L."/>
            <person name="Degoricija L."/>
            <person name="Hoelzer K."/>
            <person name="Rodriguez-Rivera L.D."/>
            <person name="Brown S."/>
            <person name="Bolchacova E."/>
            <person name="Furtado M.R."/>
            <person name="Wiedmann M."/>
        </authorList>
    </citation>
    <scope>NUCLEOTIDE SEQUENCE [LARGE SCALE GENOMIC DNA]</scope>
    <source>
        <strain evidence="2 3">R6-377</strain>
    </source>
</reference>
<comment type="caution">
    <text evidence="2">The sequence shown here is derived from an EMBL/GenBank/DDBJ whole genome shotgun (WGS) entry which is preliminary data.</text>
</comment>
<organism evidence="2 3">
    <name type="scientific">Salmonella enterica subsp. enterica serovar Alachua str. R6-377</name>
    <dbReference type="NCBI Taxonomy" id="913241"/>
    <lineage>
        <taxon>Bacteria</taxon>
        <taxon>Pseudomonadati</taxon>
        <taxon>Pseudomonadota</taxon>
        <taxon>Gammaproteobacteria</taxon>
        <taxon>Enterobacterales</taxon>
        <taxon>Enterobacteriaceae</taxon>
        <taxon>Salmonella</taxon>
    </lineage>
</organism>
<evidence type="ECO:0000313" key="2">
    <source>
        <dbReference type="EMBL" id="EHC30724.1"/>
    </source>
</evidence>
<keyword evidence="1" id="KW-0812">Transmembrane</keyword>
<dbReference type="EMBL" id="AFCJ01002283">
    <property type="protein sequence ID" value="EHC30724.1"/>
    <property type="molecule type" value="Genomic_DNA"/>
</dbReference>
<gene>
    <name evidence="2" type="ORF">LTSEALA_5344</name>
</gene>
<dbReference type="Proteomes" id="UP000004642">
    <property type="component" value="Unassembled WGS sequence"/>
</dbReference>
<protein>
    <submittedName>
        <fullName evidence="2">Uncharacterized protein</fullName>
    </submittedName>
</protein>
<name>G5LVL1_SALET</name>
<evidence type="ECO:0000313" key="3">
    <source>
        <dbReference type="Proteomes" id="UP000004642"/>
    </source>
</evidence>
<evidence type="ECO:0000256" key="1">
    <source>
        <dbReference type="SAM" id="Phobius"/>
    </source>
</evidence>
<feature type="transmembrane region" description="Helical" evidence="1">
    <location>
        <begin position="6"/>
        <end position="24"/>
    </location>
</feature>